<name>A0A0N1PAT1_LEPSE</name>
<dbReference type="AlphaFoldDB" id="A0A0N1PAT1"/>
<dbReference type="InterPro" id="IPR050173">
    <property type="entry name" value="ABC_transporter_C-like"/>
</dbReference>
<evidence type="ECO:0000256" key="3">
    <source>
        <dbReference type="ARBA" id="ARBA00022692"/>
    </source>
</evidence>
<evidence type="ECO:0000256" key="2">
    <source>
        <dbReference type="ARBA" id="ARBA00022448"/>
    </source>
</evidence>
<organism evidence="11 12">
    <name type="scientific">Leptomonas seymouri</name>
    <dbReference type="NCBI Taxonomy" id="5684"/>
    <lineage>
        <taxon>Eukaryota</taxon>
        <taxon>Discoba</taxon>
        <taxon>Euglenozoa</taxon>
        <taxon>Kinetoplastea</taxon>
        <taxon>Metakinetoplastina</taxon>
        <taxon>Trypanosomatida</taxon>
        <taxon>Trypanosomatidae</taxon>
        <taxon>Leishmaniinae</taxon>
        <taxon>Leptomonas</taxon>
    </lineage>
</organism>
<evidence type="ECO:0000256" key="5">
    <source>
        <dbReference type="ARBA" id="ARBA00022741"/>
    </source>
</evidence>
<dbReference type="OrthoDB" id="6500128at2759"/>
<feature type="transmembrane region" description="Helical" evidence="9">
    <location>
        <begin position="187"/>
        <end position="206"/>
    </location>
</feature>
<dbReference type="PANTHER" id="PTHR24223:SF273">
    <property type="entry name" value="MULTIDRUG RESISTANCE PROTEIN E"/>
    <property type="match status" value="1"/>
</dbReference>
<keyword evidence="4" id="KW-0677">Repeat</keyword>
<comment type="caution">
    <text evidence="11">The sequence shown here is derived from an EMBL/GenBank/DDBJ whole genome shotgun (WGS) entry which is preliminary data.</text>
</comment>
<dbReference type="VEuPathDB" id="TriTrypDB:Lsey_0888_0010"/>
<evidence type="ECO:0000256" key="4">
    <source>
        <dbReference type="ARBA" id="ARBA00022737"/>
    </source>
</evidence>
<keyword evidence="7 9" id="KW-1133">Transmembrane helix</keyword>
<dbReference type="PROSITE" id="PS50929">
    <property type="entry name" value="ABC_TM1F"/>
    <property type="match status" value="1"/>
</dbReference>
<comment type="subcellular location">
    <subcellularLocation>
        <location evidence="1">Membrane</location>
        <topology evidence="1">Multi-pass membrane protein</topology>
    </subcellularLocation>
</comment>
<feature type="transmembrane region" description="Helical" evidence="9">
    <location>
        <begin position="212"/>
        <end position="232"/>
    </location>
</feature>
<dbReference type="Pfam" id="PF00664">
    <property type="entry name" value="ABC_membrane"/>
    <property type="match status" value="1"/>
</dbReference>
<dbReference type="InterPro" id="IPR011527">
    <property type="entry name" value="ABC1_TM_dom"/>
</dbReference>
<feature type="transmembrane region" description="Helical" evidence="9">
    <location>
        <begin position="104"/>
        <end position="128"/>
    </location>
</feature>
<sequence>MKTIAGERAGDGDVGTKLSGGEGAEKVVNTKEGFGQESKTAPARSLIRAEEIAEGSVPISVYRRYAVACGGLASWVGVFGLHAITEVGIVSPSVWLSVWASELLGFSGSMNLTIYLACTAVAIIGHPLRRFSLYPVMRVGCTSLHSSLLRSVSSGTMAFFDTTPHGRLLNRFSQDLNRIDEDLEVNVVYFLNRSCTVLSTIAVMVYTQWQMLFPLAICGYLYYRLMVFYTAANRCIRRHESVANSPVLTTLSNILSGRWTIQAYGVGPPLLQAGLQRLDHLFSCMYTRTTGQHWLAVRVELLSNIVISAVAFVAIVTLKWSGGDVPASRVGLLSLSMTMAMKVSLLLNDTITLAAQAEADMNSVERVLHYTDNIEHESTQKDIAA</sequence>
<evidence type="ECO:0000256" key="8">
    <source>
        <dbReference type="ARBA" id="ARBA00023136"/>
    </source>
</evidence>
<evidence type="ECO:0000259" key="10">
    <source>
        <dbReference type="PROSITE" id="PS50929"/>
    </source>
</evidence>
<dbReference type="GO" id="GO:0140359">
    <property type="term" value="F:ABC-type transporter activity"/>
    <property type="evidence" value="ECO:0007669"/>
    <property type="project" value="InterPro"/>
</dbReference>
<feature type="transmembrane region" description="Helical" evidence="9">
    <location>
        <begin position="295"/>
        <end position="318"/>
    </location>
</feature>
<keyword evidence="8 9" id="KW-0472">Membrane</keyword>
<evidence type="ECO:0000256" key="6">
    <source>
        <dbReference type="ARBA" id="ARBA00022840"/>
    </source>
</evidence>
<dbReference type="GO" id="GO:0005524">
    <property type="term" value="F:ATP binding"/>
    <property type="evidence" value="ECO:0007669"/>
    <property type="project" value="UniProtKB-KW"/>
</dbReference>
<dbReference type="OMA" id="LSHWITH"/>
<keyword evidence="6" id="KW-0067">ATP-binding</keyword>
<evidence type="ECO:0000256" key="7">
    <source>
        <dbReference type="ARBA" id="ARBA00022989"/>
    </source>
</evidence>
<dbReference type="InterPro" id="IPR036640">
    <property type="entry name" value="ABC1_TM_sf"/>
</dbReference>
<dbReference type="EMBL" id="LJSK01000886">
    <property type="protein sequence ID" value="KPI82493.1"/>
    <property type="molecule type" value="Genomic_DNA"/>
</dbReference>
<protein>
    <submittedName>
        <fullName evidence="11">Putative multidrug resistance-associated protein</fullName>
    </submittedName>
</protein>
<feature type="domain" description="ABC transmembrane type-1" evidence="10">
    <location>
        <begin position="76"/>
        <end position="359"/>
    </location>
</feature>
<proteinExistence type="predicted"/>
<keyword evidence="5" id="KW-0547">Nucleotide-binding</keyword>
<dbReference type="PANTHER" id="PTHR24223">
    <property type="entry name" value="ATP-BINDING CASSETTE SUB-FAMILY C"/>
    <property type="match status" value="1"/>
</dbReference>
<dbReference type="Gene3D" id="1.20.1560.10">
    <property type="entry name" value="ABC transporter type 1, transmembrane domain"/>
    <property type="match status" value="1"/>
</dbReference>
<feature type="transmembrane region" description="Helical" evidence="9">
    <location>
        <begin position="65"/>
        <end position="84"/>
    </location>
</feature>
<accession>A0A0N1PAT1</accession>
<dbReference type="Proteomes" id="UP000038009">
    <property type="component" value="Unassembled WGS sequence"/>
</dbReference>
<dbReference type="GO" id="GO:0016020">
    <property type="term" value="C:membrane"/>
    <property type="evidence" value="ECO:0007669"/>
    <property type="project" value="UniProtKB-SubCell"/>
</dbReference>
<keyword evidence="12" id="KW-1185">Reference proteome</keyword>
<keyword evidence="3 9" id="KW-0812">Transmembrane</keyword>
<evidence type="ECO:0000313" key="11">
    <source>
        <dbReference type="EMBL" id="KPI82493.1"/>
    </source>
</evidence>
<dbReference type="FunFam" id="1.20.1560.10:FF:000013">
    <property type="entry name" value="ABC transporter C family member 2"/>
    <property type="match status" value="1"/>
</dbReference>
<dbReference type="InterPro" id="IPR044726">
    <property type="entry name" value="ABCC_6TM_D2"/>
</dbReference>
<feature type="non-terminal residue" evidence="11">
    <location>
        <position position="385"/>
    </location>
</feature>
<keyword evidence="2" id="KW-0813">Transport</keyword>
<evidence type="ECO:0000256" key="1">
    <source>
        <dbReference type="ARBA" id="ARBA00004141"/>
    </source>
</evidence>
<evidence type="ECO:0000256" key="9">
    <source>
        <dbReference type="SAM" id="Phobius"/>
    </source>
</evidence>
<evidence type="ECO:0000313" key="12">
    <source>
        <dbReference type="Proteomes" id="UP000038009"/>
    </source>
</evidence>
<dbReference type="CDD" id="cd18580">
    <property type="entry name" value="ABC_6TM_ABCC_D2"/>
    <property type="match status" value="1"/>
</dbReference>
<dbReference type="SUPFAM" id="SSF90123">
    <property type="entry name" value="ABC transporter transmembrane region"/>
    <property type="match status" value="1"/>
</dbReference>
<gene>
    <name evidence="11" type="ORF">ABL78_8497</name>
</gene>
<reference evidence="11 12" key="1">
    <citation type="journal article" date="2015" name="PLoS Pathog.">
        <title>Leptomonas seymouri: Adaptations to the Dixenous Life Cycle Analyzed by Genome Sequencing, Transcriptome Profiling and Co-infection with Leishmania donovani.</title>
        <authorList>
            <person name="Kraeva N."/>
            <person name="Butenko A."/>
            <person name="Hlavacova J."/>
            <person name="Kostygov A."/>
            <person name="Myskova J."/>
            <person name="Grybchuk D."/>
            <person name="Lestinova T."/>
            <person name="Votypka J."/>
            <person name="Volf P."/>
            <person name="Opperdoes F."/>
            <person name="Flegontov P."/>
            <person name="Lukes J."/>
            <person name="Yurchenko V."/>
        </authorList>
    </citation>
    <scope>NUCLEOTIDE SEQUENCE [LARGE SCALE GENOMIC DNA]</scope>
    <source>
        <strain evidence="11 12">ATCC 30220</strain>
    </source>
</reference>